<dbReference type="InterPro" id="IPR000620">
    <property type="entry name" value="EamA_dom"/>
</dbReference>
<dbReference type="Gramene" id="Kaladp0053s0293.1.v1.1">
    <property type="protein sequence ID" value="Kaladp0053s0293.1.v1.1"/>
    <property type="gene ID" value="Kaladp0053s0293.v1.1"/>
</dbReference>
<evidence type="ECO:0000313" key="8">
    <source>
        <dbReference type="EnsemblPlants" id="Kaladp0053s0293.1.v1.1"/>
    </source>
</evidence>
<dbReference type="EnsemblPlants" id="Kaladp0053s0293.1.v1.1">
    <property type="protein sequence ID" value="Kaladp0053s0293.1.v1.1"/>
    <property type="gene ID" value="Kaladp0053s0293.v1.1"/>
</dbReference>
<feature type="transmembrane region" description="Helical" evidence="6">
    <location>
        <begin position="138"/>
        <end position="156"/>
    </location>
</feature>
<dbReference type="AlphaFoldDB" id="A0A7N0ZY64"/>
<feature type="transmembrane region" description="Helical" evidence="6">
    <location>
        <begin position="278"/>
        <end position="300"/>
    </location>
</feature>
<accession>A0A7N0ZY64</accession>
<name>A0A7N0ZY64_KALFE</name>
<protein>
    <recommendedName>
        <fullName evidence="6">WAT1-related protein</fullName>
    </recommendedName>
</protein>
<keyword evidence="4 6" id="KW-1133">Transmembrane helix</keyword>
<feature type="domain" description="EamA" evidence="7">
    <location>
        <begin position="61"/>
        <end position="153"/>
    </location>
</feature>
<dbReference type="InterPro" id="IPR037185">
    <property type="entry name" value="EmrE-like"/>
</dbReference>
<evidence type="ECO:0000259" key="7">
    <source>
        <dbReference type="Pfam" id="PF00892"/>
    </source>
</evidence>
<reference evidence="8" key="1">
    <citation type="submission" date="2021-01" db="UniProtKB">
        <authorList>
            <consortium name="EnsemblPlants"/>
        </authorList>
    </citation>
    <scope>IDENTIFICATION</scope>
</reference>
<evidence type="ECO:0000313" key="9">
    <source>
        <dbReference type="Proteomes" id="UP000594263"/>
    </source>
</evidence>
<keyword evidence="3 6" id="KW-0812">Transmembrane</keyword>
<keyword evidence="5 6" id="KW-0472">Membrane</keyword>
<feature type="transmembrane region" description="Helical" evidence="6">
    <location>
        <begin position="109"/>
        <end position="126"/>
    </location>
</feature>
<evidence type="ECO:0000256" key="6">
    <source>
        <dbReference type="RuleBase" id="RU363077"/>
    </source>
</evidence>
<organism evidence="8 9">
    <name type="scientific">Kalanchoe fedtschenkoi</name>
    <name type="common">Lavender scallops</name>
    <name type="synonym">South American air plant</name>
    <dbReference type="NCBI Taxonomy" id="63787"/>
    <lineage>
        <taxon>Eukaryota</taxon>
        <taxon>Viridiplantae</taxon>
        <taxon>Streptophyta</taxon>
        <taxon>Embryophyta</taxon>
        <taxon>Tracheophyta</taxon>
        <taxon>Spermatophyta</taxon>
        <taxon>Magnoliopsida</taxon>
        <taxon>eudicotyledons</taxon>
        <taxon>Gunneridae</taxon>
        <taxon>Pentapetalae</taxon>
        <taxon>Saxifragales</taxon>
        <taxon>Crassulaceae</taxon>
        <taxon>Kalanchoe</taxon>
    </lineage>
</organism>
<comment type="subcellular location">
    <subcellularLocation>
        <location evidence="1 6">Membrane</location>
        <topology evidence="1 6">Multi-pass membrane protein</topology>
    </subcellularLocation>
</comment>
<dbReference type="Proteomes" id="UP000594263">
    <property type="component" value="Unplaced"/>
</dbReference>
<evidence type="ECO:0000256" key="5">
    <source>
        <dbReference type="ARBA" id="ARBA00023136"/>
    </source>
</evidence>
<comment type="similarity">
    <text evidence="2 6">Belongs to the drug/metabolite transporter (DMT) superfamily. Plant drug/metabolite exporter (P-DME) (TC 2.A.7.4) family.</text>
</comment>
<dbReference type="PANTHER" id="PTHR31218">
    <property type="entry name" value="WAT1-RELATED PROTEIN"/>
    <property type="match status" value="1"/>
</dbReference>
<dbReference type="InterPro" id="IPR030184">
    <property type="entry name" value="WAT1-related"/>
</dbReference>
<dbReference type="GO" id="GO:0022857">
    <property type="term" value="F:transmembrane transporter activity"/>
    <property type="evidence" value="ECO:0007669"/>
    <property type="project" value="InterPro"/>
</dbReference>
<evidence type="ECO:0000256" key="3">
    <source>
        <dbReference type="ARBA" id="ARBA00022692"/>
    </source>
</evidence>
<evidence type="ECO:0000256" key="4">
    <source>
        <dbReference type="ARBA" id="ARBA00022989"/>
    </source>
</evidence>
<evidence type="ECO:0000256" key="2">
    <source>
        <dbReference type="ARBA" id="ARBA00007635"/>
    </source>
</evidence>
<feature type="transmembrane region" description="Helical" evidence="6">
    <location>
        <begin position="181"/>
        <end position="201"/>
    </location>
</feature>
<dbReference type="GO" id="GO:0016020">
    <property type="term" value="C:membrane"/>
    <property type="evidence" value="ECO:0007669"/>
    <property type="project" value="UniProtKB-SubCell"/>
</dbReference>
<keyword evidence="9" id="KW-1185">Reference proteome</keyword>
<evidence type="ECO:0000256" key="1">
    <source>
        <dbReference type="ARBA" id="ARBA00004141"/>
    </source>
</evidence>
<feature type="transmembrane region" description="Helical" evidence="6">
    <location>
        <begin position="71"/>
        <end position="89"/>
    </location>
</feature>
<dbReference type="SUPFAM" id="SSF103481">
    <property type="entry name" value="Multidrug resistance efflux transporter EmrE"/>
    <property type="match status" value="1"/>
</dbReference>
<proteinExistence type="inferred from homology"/>
<sequence>MCFSNWLVHVKPTIACCIFGVSTAATERASEQSRHVARDEPFRVHHELERPQHYLPPPCTFFSRRISRPPITFLILGKLFILGLVRTTLLQNFMFTGINYSSPTLSSAMTNVQPALTFVLAVIFRMEKVDIGCFRSQIKILGTVVSVSGALTMTLYKGPALWTSLPANPQLHNLLPGDSNWVFGGFCFAIVALSTATCSILQAWIMREYPSEIAVVMFYCLFGTIQCCRWVCSELFNRVLHRQERTRLRGPVRSSGDCYSRSYGRHLPYRTFWYTRPESYICGHSVVGAIIIVSGFYAVIWAKSKYKEVEEECSGGRLPSSSSQKILSCRTIDPMGPGHVRTSSYQLRVIWLEDTCGSD</sequence>
<dbReference type="Pfam" id="PF00892">
    <property type="entry name" value="EamA"/>
    <property type="match status" value="1"/>
</dbReference>